<sequence>MFHPSSIRNNRSKSSNVKKALQGVKGDAGSENVVIIDANAQGSDESNEINQGEAQHDASDINSGDKEISNALEDSHGSNLQNEKERNLGIILIPISIMMVRNILVCQARGREIALWI</sequence>
<evidence type="ECO:0000313" key="3">
    <source>
        <dbReference type="Proteomes" id="UP000639772"/>
    </source>
</evidence>
<evidence type="ECO:0000256" key="1">
    <source>
        <dbReference type="SAM" id="MobiDB-lite"/>
    </source>
</evidence>
<dbReference type="EMBL" id="JADCNM010000439">
    <property type="protein sequence ID" value="KAG0447576.1"/>
    <property type="molecule type" value="Genomic_DNA"/>
</dbReference>
<evidence type="ECO:0000313" key="2">
    <source>
        <dbReference type="EMBL" id="KAG0447576.1"/>
    </source>
</evidence>
<gene>
    <name evidence="2" type="ORF">HPP92_028250</name>
</gene>
<protein>
    <submittedName>
        <fullName evidence="2">Uncharacterized protein</fullName>
    </submittedName>
</protein>
<feature type="region of interest" description="Disordered" evidence="1">
    <location>
        <begin position="39"/>
        <end position="80"/>
    </location>
</feature>
<name>A0A835P690_VANPL</name>
<proteinExistence type="predicted"/>
<feature type="compositionally biased region" description="Basic and acidic residues" evidence="1">
    <location>
        <begin position="54"/>
        <end position="80"/>
    </location>
</feature>
<feature type="compositionally biased region" description="Polar residues" evidence="1">
    <location>
        <begin position="40"/>
        <end position="53"/>
    </location>
</feature>
<comment type="caution">
    <text evidence="2">The sequence shown here is derived from an EMBL/GenBank/DDBJ whole genome shotgun (WGS) entry which is preliminary data.</text>
</comment>
<dbReference type="Proteomes" id="UP000639772">
    <property type="component" value="Unassembled WGS sequence"/>
</dbReference>
<feature type="compositionally biased region" description="Low complexity" evidence="1">
    <location>
        <begin position="1"/>
        <end position="19"/>
    </location>
</feature>
<accession>A0A835P690</accession>
<organism evidence="2 3">
    <name type="scientific">Vanilla planifolia</name>
    <name type="common">Vanilla</name>
    <dbReference type="NCBI Taxonomy" id="51239"/>
    <lineage>
        <taxon>Eukaryota</taxon>
        <taxon>Viridiplantae</taxon>
        <taxon>Streptophyta</taxon>
        <taxon>Embryophyta</taxon>
        <taxon>Tracheophyta</taxon>
        <taxon>Spermatophyta</taxon>
        <taxon>Magnoliopsida</taxon>
        <taxon>Liliopsida</taxon>
        <taxon>Asparagales</taxon>
        <taxon>Orchidaceae</taxon>
        <taxon>Vanilloideae</taxon>
        <taxon>Vanilleae</taxon>
        <taxon>Vanilla</taxon>
    </lineage>
</organism>
<reference evidence="2 3" key="1">
    <citation type="journal article" date="2020" name="Nat. Food">
        <title>A phased Vanilla planifolia genome enables genetic improvement of flavour and production.</title>
        <authorList>
            <person name="Hasing T."/>
            <person name="Tang H."/>
            <person name="Brym M."/>
            <person name="Khazi F."/>
            <person name="Huang T."/>
            <person name="Chambers A.H."/>
        </authorList>
    </citation>
    <scope>NUCLEOTIDE SEQUENCE [LARGE SCALE GENOMIC DNA]</scope>
    <source>
        <tissue evidence="2">Leaf</tissue>
    </source>
</reference>
<feature type="region of interest" description="Disordered" evidence="1">
    <location>
        <begin position="1"/>
        <end position="27"/>
    </location>
</feature>
<dbReference type="AlphaFoldDB" id="A0A835P690"/>